<dbReference type="RefSeq" id="WP_164129184.1">
    <property type="nucleotide sequence ID" value="NZ_JAAGOX010000011.1"/>
</dbReference>
<gene>
    <name evidence="2" type="ORF">G0P99_09775</name>
</gene>
<evidence type="ECO:0000313" key="2">
    <source>
        <dbReference type="EMBL" id="NDW45249.1"/>
    </source>
</evidence>
<accession>A0A6B2NRW3</accession>
<keyword evidence="1" id="KW-1133">Transmembrane helix</keyword>
<name>A0A6B2NRW3_9RHOB</name>
<keyword evidence="1" id="KW-0472">Membrane</keyword>
<protein>
    <recommendedName>
        <fullName evidence="3">YcxB family protein</fullName>
    </recommendedName>
</protein>
<reference evidence="2" key="1">
    <citation type="submission" date="2020-02" db="EMBL/GenBank/DDBJ databases">
        <title>Delineation of the pyrene-degrading pathway in Roseobacter clade bacteria by genomic analysis.</title>
        <authorList>
            <person name="Zhou H."/>
            <person name="Wang H."/>
        </authorList>
    </citation>
    <scope>NUCLEOTIDE SEQUENCE</scope>
    <source>
        <strain evidence="2">PrR005</strain>
    </source>
</reference>
<dbReference type="AlphaFoldDB" id="A0A6B2NRW3"/>
<dbReference type="EMBL" id="JAAGOX010000011">
    <property type="protein sequence ID" value="NDW45249.1"/>
    <property type="molecule type" value="Genomic_DNA"/>
</dbReference>
<feature type="transmembrane region" description="Helical" evidence="1">
    <location>
        <begin position="35"/>
        <end position="60"/>
    </location>
</feature>
<sequence>MSEGVFEFEYQPTRQEIGAGKGLMSKSFYKGGWRWALFCLGLLNGASYVIMGALVSFLLLQAWGETLQSQTFLYYLGFVGIPIGALFFARIVHGHMRQVYVHRTLPKQFRVHLSSDGVDFRSAHSSNRTGWADVDDIVRGKGMTVLVTGACGLILPDRLLAEAGDVAEINRAISQWFDAARGSRA</sequence>
<proteinExistence type="predicted"/>
<evidence type="ECO:0008006" key="3">
    <source>
        <dbReference type="Google" id="ProtNLM"/>
    </source>
</evidence>
<organism evidence="2">
    <name type="scientific">Ruegeria sp. PrR005</name>
    <dbReference type="NCBI Taxonomy" id="2706882"/>
    <lineage>
        <taxon>Bacteria</taxon>
        <taxon>Pseudomonadati</taxon>
        <taxon>Pseudomonadota</taxon>
        <taxon>Alphaproteobacteria</taxon>
        <taxon>Rhodobacterales</taxon>
        <taxon>Roseobacteraceae</taxon>
        <taxon>Ruegeria</taxon>
    </lineage>
</organism>
<keyword evidence="1" id="KW-0812">Transmembrane</keyword>
<comment type="caution">
    <text evidence="2">The sequence shown here is derived from an EMBL/GenBank/DDBJ whole genome shotgun (WGS) entry which is preliminary data.</text>
</comment>
<feature type="transmembrane region" description="Helical" evidence="1">
    <location>
        <begin position="72"/>
        <end position="93"/>
    </location>
</feature>
<evidence type="ECO:0000256" key="1">
    <source>
        <dbReference type="SAM" id="Phobius"/>
    </source>
</evidence>